<dbReference type="SUPFAM" id="SSF53850">
    <property type="entry name" value="Periplasmic binding protein-like II"/>
    <property type="match status" value="1"/>
</dbReference>
<evidence type="ECO:0000256" key="2">
    <source>
        <dbReference type="ARBA" id="ARBA00022448"/>
    </source>
</evidence>
<evidence type="ECO:0000313" key="4">
    <source>
        <dbReference type="Proteomes" id="UP000036923"/>
    </source>
</evidence>
<keyword evidence="4" id="KW-1185">Reference proteome</keyword>
<protein>
    <submittedName>
        <fullName evidence="3">Extracellular solute-binding protein family 1</fullName>
    </submittedName>
</protein>
<comment type="caution">
    <text evidence="3">The sequence shown here is derived from an EMBL/GenBank/DDBJ whole genome shotgun (WGS) entry which is preliminary data.</text>
</comment>
<dbReference type="EMBL" id="LGTC01000001">
    <property type="protein sequence ID" value="KNY25735.1"/>
    <property type="molecule type" value="Genomic_DNA"/>
</dbReference>
<accession>A0A0L6JJ32</accession>
<dbReference type="eggNOG" id="COG1653">
    <property type="taxonomic scope" value="Bacteria"/>
</dbReference>
<dbReference type="RefSeq" id="WP_242853101.1">
    <property type="nucleotide sequence ID" value="NZ_JQKC01000013.1"/>
</dbReference>
<comment type="similarity">
    <text evidence="1">Belongs to the bacterial solute-binding protein 1 family.</text>
</comment>
<dbReference type="PATRIC" id="fig|398512.5.peg.1031"/>
<name>A0A0L6JJ32_9FIRM</name>
<organism evidence="3 4">
    <name type="scientific">Pseudobacteroides cellulosolvens ATCC 35603 = DSM 2933</name>
    <dbReference type="NCBI Taxonomy" id="398512"/>
    <lineage>
        <taxon>Bacteria</taxon>
        <taxon>Bacillati</taxon>
        <taxon>Bacillota</taxon>
        <taxon>Clostridia</taxon>
        <taxon>Eubacteriales</taxon>
        <taxon>Oscillospiraceae</taxon>
        <taxon>Pseudobacteroides</taxon>
    </lineage>
</organism>
<dbReference type="InterPro" id="IPR006059">
    <property type="entry name" value="SBP"/>
</dbReference>
<dbReference type="STRING" id="398512.Bccel_0995"/>
<dbReference type="Gene3D" id="3.40.190.10">
    <property type="entry name" value="Periplasmic binding protein-like II"/>
    <property type="match status" value="2"/>
</dbReference>
<keyword evidence="2" id="KW-0813">Transport</keyword>
<proteinExistence type="inferred from homology"/>
<reference evidence="4" key="1">
    <citation type="submission" date="2015-07" db="EMBL/GenBank/DDBJ databases">
        <title>Near-Complete Genome Sequence of the Cellulolytic Bacterium Bacteroides (Pseudobacteroides) cellulosolvens ATCC 35603.</title>
        <authorList>
            <person name="Dassa B."/>
            <person name="Utturkar S.M."/>
            <person name="Klingeman D.M."/>
            <person name="Hurt R.A."/>
            <person name="Keller M."/>
            <person name="Xu J."/>
            <person name="Reddy Y.H.K."/>
            <person name="Borovok I."/>
            <person name="Grinberg I.R."/>
            <person name="Lamed R."/>
            <person name="Zhivin O."/>
            <person name="Bayer E.A."/>
            <person name="Brown S.D."/>
        </authorList>
    </citation>
    <scope>NUCLEOTIDE SEQUENCE [LARGE SCALE GENOMIC DNA]</scope>
    <source>
        <strain evidence="4">DSM 2933</strain>
    </source>
</reference>
<gene>
    <name evidence="3" type="ORF">Bccel_0995</name>
</gene>
<dbReference type="PANTHER" id="PTHR43649:SF29">
    <property type="entry name" value="OSMOPROTECTIVE COMPOUNDS-BINDING PROTEIN GGTB"/>
    <property type="match status" value="1"/>
</dbReference>
<evidence type="ECO:0000313" key="3">
    <source>
        <dbReference type="EMBL" id="KNY25735.1"/>
    </source>
</evidence>
<dbReference type="Proteomes" id="UP000036923">
    <property type="component" value="Unassembled WGS sequence"/>
</dbReference>
<dbReference type="InterPro" id="IPR050490">
    <property type="entry name" value="Bact_solute-bd_prot1"/>
</dbReference>
<dbReference type="Pfam" id="PF01547">
    <property type="entry name" value="SBP_bac_1"/>
    <property type="match status" value="1"/>
</dbReference>
<dbReference type="AlphaFoldDB" id="A0A0L6JJ32"/>
<dbReference type="PANTHER" id="PTHR43649">
    <property type="entry name" value="ARABINOSE-BINDING PROTEIN-RELATED"/>
    <property type="match status" value="1"/>
</dbReference>
<evidence type="ECO:0000256" key="1">
    <source>
        <dbReference type="ARBA" id="ARBA00008520"/>
    </source>
</evidence>
<sequence length="424" mass="47944">MLLSTSCDLYSRPADNIDTSSEKEKTTLRFISSWGGIDPQAEPLNDIFTEFMESNKDIEIINDSVSGDDFLPKIKADFASGYDPDVFGLWPGSDIKALIKAGKVADLTELLNNDPEWKKTFKDSGWDYTTDLGSIYGLPFERIFEGLFINKDLFEKFNVNVPKDYEELKEAVIKFRANGITPIALNYSSEGTYLYQNILAALGGKYVLEYPVFGGAIKDCYIDAMKYMKELHDLNAFPPYDEASVMDNKARDDMFLKKNAAMIAQGSWFIGKIKENQKTYDIIPFPQIKEGVSKSPTMINGLGCGTFYISRNAWENKDKKEAAIKLLKALTSKRSAQIFSFKTGMISNIDIDIKGLNYNYLTLRGLDLINSANELVGPPDSYVDRTAWEEVIVTKFPYILEDKAKADEVWVEYMKNLRTRGLIN</sequence>